<protein>
    <submittedName>
        <fullName evidence="1">Uncharacterized protein</fullName>
    </submittedName>
</protein>
<dbReference type="RefSeq" id="WP_227708193.1">
    <property type="nucleotide sequence ID" value="NZ_JAJEQX010000021.1"/>
</dbReference>
<name>A0ABS8FYJ8_9FIRM</name>
<reference evidence="1 2" key="1">
    <citation type="submission" date="2021-10" db="EMBL/GenBank/DDBJ databases">
        <title>Anaerobic single-cell dispensing facilitates the cultivation of human gut bacteria.</title>
        <authorList>
            <person name="Afrizal A."/>
        </authorList>
    </citation>
    <scope>NUCLEOTIDE SEQUENCE [LARGE SCALE GENOMIC DNA]</scope>
    <source>
        <strain evidence="1 2">CLA-AA-H200</strain>
    </source>
</reference>
<sequence>MRQYQSRETKETKKELNKIICNRCGKEIPVGAVPSEGVFSVDYKWGYPSEKDGQRHRFDLCEECYDSLLASFKIPAETAEE</sequence>
<dbReference type="Proteomes" id="UP001198151">
    <property type="component" value="Unassembled WGS sequence"/>
</dbReference>
<proteinExistence type="predicted"/>
<gene>
    <name evidence="1" type="ORF">LKD70_11590</name>
</gene>
<evidence type="ECO:0000313" key="2">
    <source>
        <dbReference type="Proteomes" id="UP001198151"/>
    </source>
</evidence>
<keyword evidence="2" id="KW-1185">Reference proteome</keyword>
<accession>A0ABS8FYJ8</accession>
<comment type="caution">
    <text evidence="1">The sequence shown here is derived from an EMBL/GenBank/DDBJ whole genome shotgun (WGS) entry which is preliminary data.</text>
</comment>
<dbReference type="EMBL" id="JAJEQX010000021">
    <property type="protein sequence ID" value="MCC2255053.1"/>
    <property type="molecule type" value="Genomic_DNA"/>
</dbReference>
<organism evidence="1 2">
    <name type="scientific">Ruminococcus turbiniformis</name>
    <dbReference type="NCBI Taxonomy" id="2881258"/>
    <lineage>
        <taxon>Bacteria</taxon>
        <taxon>Bacillati</taxon>
        <taxon>Bacillota</taxon>
        <taxon>Clostridia</taxon>
        <taxon>Eubacteriales</taxon>
        <taxon>Oscillospiraceae</taxon>
        <taxon>Ruminococcus</taxon>
    </lineage>
</organism>
<evidence type="ECO:0000313" key="1">
    <source>
        <dbReference type="EMBL" id="MCC2255053.1"/>
    </source>
</evidence>